<reference evidence="2 3" key="1">
    <citation type="journal article" date="2021" name="Elife">
        <title>Chloroplast acquisition without the gene transfer in kleptoplastic sea slugs, Plakobranchus ocellatus.</title>
        <authorList>
            <person name="Maeda T."/>
            <person name="Takahashi S."/>
            <person name="Yoshida T."/>
            <person name="Shimamura S."/>
            <person name="Takaki Y."/>
            <person name="Nagai Y."/>
            <person name="Toyoda A."/>
            <person name="Suzuki Y."/>
            <person name="Arimoto A."/>
            <person name="Ishii H."/>
            <person name="Satoh N."/>
            <person name="Nishiyama T."/>
            <person name="Hasebe M."/>
            <person name="Maruyama T."/>
            <person name="Minagawa J."/>
            <person name="Obokata J."/>
            <person name="Shigenobu S."/>
        </authorList>
    </citation>
    <scope>NUCLEOTIDE SEQUENCE [LARGE SCALE GENOMIC DNA]</scope>
</reference>
<gene>
    <name evidence="2" type="ORF">ElyMa_006667400</name>
</gene>
<feature type="compositionally biased region" description="Low complexity" evidence="1">
    <location>
        <begin position="377"/>
        <end position="389"/>
    </location>
</feature>
<accession>A0AAV4ILZ4</accession>
<dbReference type="Proteomes" id="UP000762676">
    <property type="component" value="Unassembled WGS sequence"/>
</dbReference>
<feature type="region of interest" description="Disordered" evidence="1">
    <location>
        <begin position="681"/>
        <end position="704"/>
    </location>
</feature>
<evidence type="ECO:0000313" key="3">
    <source>
        <dbReference type="Proteomes" id="UP000762676"/>
    </source>
</evidence>
<feature type="compositionally biased region" description="Polar residues" evidence="1">
    <location>
        <begin position="556"/>
        <end position="608"/>
    </location>
</feature>
<feature type="compositionally biased region" description="Low complexity" evidence="1">
    <location>
        <begin position="474"/>
        <end position="489"/>
    </location>
</feature>
<feature type="compositionally biased region" description="Low complexity" evidence="1">
    <location>
        <begin position="256"/>
        <end position="271"/>
    </location>
</feature>
<keyword evidence="3" id="KW-1185">Reference proteome</keyword>
<feature type="region of interest" description="Disordered" evidence="1">
    <location>
        <begin position="128"/>
        <end position="389"/>
    </location>
</feature>
<evidence type="ECO:0000256" key="1">
    <source>
        <dbReference type="SAM" id="MobiDB-lite"/>
    </source>
</evidence>
<dbReference type="EMBL" id="BMAT01013367">
    <property type="protein sequence ID" value="GFS11267.1"/>
    <property type="molecule type" value="Genomic_DNA"/>
</dbReference>
<feature type="compositionally biased region" description="Polar residues" evidence="1">
    <location>
        <begin position="134"/>
        <end position="169"/>
    </location>
</feature>
<protein>
    <submittedName>
        <fullName evidence="2">Uncharacterized protein</fullName>
    </submittedName>
</protein>
<feature type="region of interest" description="Disordered" evidence="1">
    <location>
        <begin position="407"/>
        <end position="608"/>
    </location>
</feature>
<proteinExistence type="predicted"/>
<feature type="compositionally biased region" description="Basic and acidic residues" evidence="1">
    <location>
        <begin position="315"/>
        <end position="324"/>
    </location>
</feature>
<feature type="region of interest" description="Disordered" evidence="1">
    <location>
        <begin position="69"/>
        <end position="93"/>
    </location>
</feature>
<feature type="compositionally biased region" description="Low complexity" evidence="1">
    <location>
        <begin position="502"/>
        <end position="513"/>
    </location>
</feature>
<name>A0AAV4ILZ4_9GAST</name>
<sequence>MTHSPEVVNQFLTLNLVAPATTADIGDALDKLVACKTQYEQEQATSCVSSEAASDAGISATESLICEMSRQVSKTESSEENVGAEGSSAGDDQVDLLSYTGVEETADSCADGKSALVQENERGAVGGAEVWGSQDGTGQNSDSTVEGDSGSVESQASVYNAGRQESSDSIGGAVGGEPGPSTPADSGSRKPTRPALLYSQMLNMPRPESALRSGGQKSVAGSPLSPWVPKHPPLTPSSSSPANLYPVSSPREKAQSAGPHSSSLDSASSRQAGHKMRDSGGQGNKLNVGGKEASAIHRRSTFRRDPPKGQVKSKTAVERRETFSGHRKKYNAQAGEALPSGQVKKDNANPWRGHEAPVARGSALPNRPRDLFYSGNPSSSMPPLSASWSGVASGLFKNASLGTAGASYSSVASTPITPSPSCPSPRGLHSGEPPAQPSQLSPSGHQHRLVSARVSAPSLREMQVQQKVPLAARPSLPHSSQFSLSPSQSIGQHMGDSQIFLPSPMGSPSGPSGLADIEQEFPPLSLSASMSSLPRRNSSNSSFSARSGNSTAATAAINQPRDQQPSSLDNQHLRQLQTQTRKSGESQETNADSCMSLKKSSTHTGPSCDMQSVESLALATGGSGQEVTLLADQNVGGLVTAVSRPPDKIQQETESGSEMVSGAVLLPTDKAFTARWIADLSPPSTADVASQPEAPGEWTESTHL</sequence>
<feature type="compositionally biased region" description="Low complexity" evidence="1">
    <location>
        <begin position="522"/>
        <end position="552"/>
    </location>
</feature>
<feature type="compositionally biased region" description="Basic and acidic residues" evidence="1">
    <location>
        <begin position="343"/>
        <end position="357"/>
    </location>
</feature>
<comment type="caution">
    <text evidence="2">The sequence shown here is derived from an EMBL/GenBank/DDBJ whole genome shotgun (WGS) entry which is preliminary data.</text>
</comment>
<evidence type="ECO:0000313" key="2">
    <source>
        <dbReference type="EMBL" id="GFS11267.1"/>
    </source>
</evidence>
<organism evidence="2 3">
    <name type="scientific">Elysia marginata</name>
    <dbReference type="NCBI Taxonomy" id="1093978"/>
    <lineage>
        <taxon>Eukaryota</taxon>
        <taxon>Metazoa</taxon>
        <taxon>Spiralia</taxon>
        <taxon>Lophotrochozoa</taxon>
        <taxon>Mollusca</taxon>
        <taxon>Gastropoda</taxon>
        <taxon>Heterobranchia</taxon>
        <taxon>Euthyneura</taxon>
        <taxon>Panpulmonata</taxon>
        <taxon>Sacoglossa</taxon>
        <taxon>Placobranchoidea</taxon>
        <taxon>Plakobranchidae</taxon>
        <taxon>Elysia</taxon>
    </lineage>
</organism>
<dbReference type="AlphaFoldDB" id="A0AAV4ILZ4"/>